<dbReference type="GO" id="GO:0005783">
    <property type="term" value="C:endoplasmic reticulum"/>
    <property type="evidence" value="ECO:0007669"/>
    <property type="project" value="TreeGrafter"/>
</dbReference>
<dbReference type="AlphaFoldDB" id="E0S8G4"/>
<reference evidence="3 4" key="1">
    <citation type="journal article" date="2010" name="Nat. Commun.">
        <title>The complete sequence of the smallest known nuclear genome from the microsporidian Encephalitozoon intestinalis.</title>
        <authorList>
            <person name="Corradi N."/>
            <person name="Pombert J.-F."/>
            <person name="Farinelli L."/>
            <person name="Didier E.S."/>
            <person name="Keeling P.J."/>
        </authorList>
    </citation>
    <scope>NUCLEOTIDE SEQUENCE [LARGE SCALE GENOMIC DNA]</scope>
    <source>
        <strain evidence="3 4">ATCC 50506</strain>
    </source>
</reference>
<dbReference type="OrthoDB" id="440160at2759"/>
<dbReference type="EMBL" id="CP001949">
    <property type="protein sequence ID" value="ADM11958.1"/>
    <property type="molecule type" value="Genomic_DNA"/>
</dbReference>
<dbReference type="SUPFAM" id="SSF102588">
    <property type="entry name" value="LmbE-like"/>
    <property type="match status" value="1"/>
</dbReference>
<dbReference type="InterPro" id="IPR024078">
    <property type="entry name" value="LmbE-like_dom_sf"/>
</dbReference>
<dbReference type="PANTHER" id="PTHR12993:SF11">
    <property type="entry name" value="N-ACETYLGLUCOSAMINYL-PHOSPHATIDYLINOSITOL DE-N-ACETYLASE"/>
    <property type="match status" value="1"/>
</dbReference>
<dbReference type="EC" id="3.5.1.89" evidence="2"/>
<dbReference type="GeneID" id="9698142"/>
<dbReference type="GO" id="GO:0000225">
    <property type="term" value="F:N-acetylglucosaminylphosphatidylinositol deacetylase activity"/>
    <property type="evidence" value="ECO:0007669"/>
    <property type="project" value="UniProtKB-EC"/>
</dbReference>
<organism evidence="3 4">
    <name type="scientific">Encephalitozoon intestinalis (strain ATCC 50506)</name>
    <name type="common">Microsporidian parasite</name>
    <name type="synonym">Septata intestinalis</name>
    <dbReference type="NCBI Taxonomy" id="876142"/>
    <lineage>
        <taxon>Eukaryota</taxon>
        <taxon>Fungi</taxon>
        <taxon>Fungi incertae sedis</taxon>
        <taxon>Microsporidia</taxon>
        <taxon>Unikaryonidae</taxon>
        <taxon>Encephalitozoon</taxon>
    </lineage>
</organism>
<reference evidence="3 4" key="2">
    <citation type="journal article" date="2012" name="Proc. Natl. Acad. Sci. U.S.A.">
        <title>Gain and loss of multiple functionally related, horizontally transferred genes in the reduced genomes of two microsporidian parasites.</title>
        <authorList>
            <person name="Pombert J.-F."/>
            <person name="Selman M."/>
            <person name="Burki F."/>
            <person name="Bardell F.T."/>
            <person name="Farinelli L."/>
            <person name="Solter L.F."/>
            <person name="Whitman D.W."/>
            <person name="Weiss L.M."/>
            <person name="Corradi N."/>
            <person name="Keeling P.J."/>
        </authorList>
    </citation>
    <scope>NUCLEOTIDE SEQUENCE [LARGE SCALE GENOMIC DNA]</scope>
    <source>
        <strain evidence="3 4">ATCC 50506</strain>
    </source>
</reference>
<dbReference type="HOGENOM" id="CLU_034979_1_0_1"/>
<evidence type="ECO:0000256" key="1">
    <source>
        <dbReference type="ARBA" id="ARBA00006066"/>
    </source>
</evidence>
<comment type="similarity">
    <text evidence="1">Belongs to the PIGL family.</text>
</comment>
<protein>
    <recommendedName>
        <fullName evidence="2">N-acetylglucosaminylphosphatidylinositol deacetylase</fullName>
        <ecNumber evidence="2">3.5.1.89</ecNumber>
    </recommendedName>
</protein>
<dbReference type="Gene3D" id="3.40.50.10320">
    <property type="entry name" value="LmbE-like"/>
    <property type="match status" value="1"/>
</dbReference>
<dbReference type="PANTHER" id="PTHR12993">
    <property type="entry name" value="N-ACETYLGLUCOSAMINYL-PHOSPHATIDYLINOSITOL DE-N-ACETYLASE-RELATED"/>
    <property type="match status" value="1"/>
</dbReference>
<evidence type="ECO:0000313" key="3">
    <source>
        <dbReference type="EMBL" id="ADM11958.1"/>
    </source>
</evidence>
<dbReference type="VEuPathDB" id="MicrosporidiaDB:Eint_080220"/>
<dbReference type="GO" id="GO:0006506">
    <property type="term" value="P:GPI anchor biosynthetic process"/>
    <property type="evidence" value="ECO:0007669"/>
    <property type="project" value="UniProtKB-UniPathway"/>
</dbReference>
<dbReference type="InterPro" id="IPR003737">
    <property type="entry name" value="GlcNAc_PI_deacetylase-related"/>
</dbReference>
<dbReference type="Proteomes" id="UP000002313">
    <property type="component" value="Chromosome VIII"/>
</dbReference>
<accession>E0S8G4</accession>
<dbReference type="UniPathway" id="UPA00196"/>
<name>E0S8G4_ENCIT</name>
<evidence type="ECO:0000313" key="4">
    <source>
        <dbReference type="Proteomes" id="UP000002313"/>
    </source>
</evidence>
<proteinExistence type="inferred from homology"/>
<dbReference type="Pfam" id="PF02585">
    <property type="entry name" value="PIG-L"/>
    <property type="match status" value="1"/>
</dbReference>
<keyword evidence="4" id="KW-1185">Reference proteome</keyword>
<evidence type="ECO:0000256" key="2">
    <source>
        <dbReference type="ARBA" id="ARBA00012176"/>
    </source>
</evidence>
<dbReference type="RefSeq" id="XP_003073318.1">
    <property type="nucleotide sequence ID" value="XM_003073272.1"/>
</dbReference>
<sequence length="226" mass="26532">MFKRFSRFKTFFSVILIVIMLRNVRRLRRSSLLPGRHLLLIAHPDDESMFFAPSLLSLRERMDILCLSNGNKEGKGKEREKELRKVGSYAGTKVIMTALFADGEDWDPLAVYLKLLWIYITRPFDVLMTFDEFGVSGHKNHISCYKGARLFLKLHNVKGAFLKSKDLLRKYVIDISFSRVSSTIPFSMYMSSTKMMLLHRSQMVWFRYLYVLFSNFMSYNDFTIVN</sequence>
<dbReference type="KEGG" id="ein:Eint_080220"/>
<dbReference type="GO" id="GO:0016020">
    <property type="term" value="C:membrane"/>
    <property type="evidence" value="ECO:0007669"/>
    <property type="project" value="GOC"/>
</dbReference>
<gene>
    <name evidence="3" type="ORF">Eint_080220</name>
</gene>